<evidence type="ECO:0000259" key="1">
    <source>
        <dbReference type="Pfam" id="PF23491"/>
    </source>
</evidence>
<dbReference type="EMBL" id="FOXX01000016">
    <property type="protein sequence ID" value="SFQ85652.1"/>
    <property type="molecule type" value="Genomic_DNA"/>
</dbReference>
<gene>
    <name evidence="2" type="ORF">SAMN02745910_04442</name>
</gene>
<proteinExistence type="predicted"/>
<keyword evidence="3" id="KW-1185">Reference proteome</keyword>
<organism evidence="2 3">
    <name type="scientific">Priestia endophytica DSM 13796</name>
    <dbReference type="NCBI Taxonomy" id="1121089"/>
    <lineage>
        <taxon>Bacteria</taxon>
        <taxon>Bacillati</taxon>
        <taxon>Bacillota</taxon>
        <taxon>Bacilli</taxon>
        <taxon>Bacillales</taxon>
        <taxon>Bacillaceae</taxon>
        <taxon>Priestia</taxon>
    </lineage>
</organism>
<sequence>MFTAGIKVIKTEDELIIKWQLSEVKIPLEDIIEVIEDETYGGQSPDSIRIGTPYGTTDRIIIRTKQHNYLLFTTNKFTILKEINS</sequence>
<reference evidence="2 3" key="1">
    <citation type="submission" date="2016-10" db="EMBL/GenBank/DDBJ databases">
        <authorList>
            <person name="Varghese N."/>
            <person name="Submissions S."/>
        </authorList>
    </citation>
    <scope>NUCLEOTIDE SEQUENCE [LARGE SCALE GENOMIC DNA]</scope>
    <source>
        <strain evidence="2 3">DSM 13796</strain>
    </source>
</reference>
<dbReference type="InterPro" id="IPR055365">
    <property type="entry name" value="PH_SunI-like"/>
</dbReference>
<dbReference type="Pfam" id="PF23491">
    <property type="entry name" value="bPH_8"/>
    <property type="match status" value="1"/>
</dbReference>
<protein>
    <recommendedName>
        <fullName evidence="1">Sublancin immunity protein SunI-like PH domain-containing protein</fullName>
    </recommendedName>
</protein>
<dbReference type="GeneID" id="93712978"/>
<feature type="domain" description="Sublancin immunity protein SunI-like PH" evidence="1">
    <location>
        <begin position="5"/>
        <end position="85"/>
    </location>
</feature>
<dbReference type="Proteomes" id="UP000182762">
    <property type="component" value="Unassembled WGS sequence"/>
</dbReference>
<evidence type="ECO:0000313" key="2">
    <source>
        <dbReference type="EMBL" id="SFQ85652.1"/>
    </source>
</evidence>
<name>A0A1I6BXK0_9BACI</name>
<comment type="caution">
    <text evidence="2">The sequence shown here is derived from an EMBL/GenBank/DDBJ whole genome shotgun (WGS) entry which is preliminary data.</text>
</comment>
<evidence type="ECO:0000313" key="3">
    <source>
        <dbReference type="Proteomes" id="UP000182762"/>
    </source>
</evidence>
<accession>A0A1I6BXK0</accession>
<dbReference type="RefSeq" id="WP_040060095.1">
    <property type="nucleotide sequence ID" value="NZ_FOXX01000016.1"/>
</dbReference>